<reference evidence="2 3" key="1">
    <citation type="submission" date="2023-09" db="EMBL/GenBank/DDBJ databases">
        <title>Nesidiocoris tenuis whole genome shotgun sequence.</title>
        <authorList>
            <person name="Shibata T."/>
            <person name="Shimoda M."/>
            <person name="Kobayashi T."/>
            <person name="Uehara T."/>
        </authorList>
    </citation>
    <scope>NUCLEOTIDE SEQUENCE [LARGE SCALE GENOMIC DNA]</scope>
    <source>
        <strain evidence="2 3">Japan</strain>
    </source>
</reference>
<feature type="compositionally biased region" description="Basic and acidic residues" evidence="1">
    <location>
        <begin position="20"/>
        <end position="42"/>
    </location>
</feature>
<feature type="region of interest" description="Disordered" evidence="1">
    <location>
        <begin position="1"/>
        <end position="85"/>
    </location>
</feature>
<name>A0ABN7B934_9HEMI</name>
<feature type="compositionally biased region" description="Basic and acidic residues" evidence="1">
    <location>
        <begin position="53"/>
        <end position="65"/>
    </location>
</feature>
<accession>A0ABN7B934</accession>
<evidence type="ECO:0000256" key="1">
    <source>
        <dbReference type="SAM" id="MobiDB-lite"/>
    </source>
</evidence>
<proteinExistence type="predicted"/>
<protein>
    <submittedName>
        <fullName evidence="2">Uncharacterized protein</fullName>
    </submittedName>
</protein>
<keyword evidence="3" id="KW-1185">Reference proteome</keyword>
<gene>
    <name evidence="2" type="ORF">NTJ_13720</name>
</gene>
<dbReference type="Proteomes" id="UP001307889">
    <property type="component" value="Chromosome 12"/>
</dbReference>
<evidence type="ECO:0000313" key="3">
    <source>
        <dbReference type="Proteomes" id="UP001307889"/>
    </source>
</evidence>
<organism evidence="2 3">
    <name type="scientific">Nesidiocoris tenuis</name>
    <dbReference type="NCBI Taxonomy" id="355587"/>
    <lineage>
        <taxon>Eukaryota</taxon>
        <taxon>Metazoa</taxon>
        <taxon>Ecdysozoa</taxon>
        <taxon>Arthropoda</taxon>
        <taxon>Hexapoda</taxon>
        <taxon>Insecta</taxon>
        <taxon>Pterygota</taxon>
        <taxon>Neoptera</taxon>
        <taxon>Paraneoptera</taxon>
        <taxon>Hemiptera</taxon>
        <taxon>Heteroptera</taxon>
        <taxon>Panheteroptera</taxon>
        <taxon>Cimicomorpha</taxon>
        <taxon>Miridae</taxon>
        <taxon>Dicyphina</taxon>
        <taxon>Nesidiocoris</taxon>
    </lineage>
</organism>
<sequence>MSEGEVGYVYTSNSYSSGEIVERKTTSDRHKKETAASGKENEFAPDCCPVEAMDEKAESRIELNSEQKNFSSEDSSDSTTTSETC</sequence>
<evidence type="ECO:0000313" key="2">
    <source>
        <dbReference type="EMBL" id="BET00903.1"/>
    </source>
</evidence>
<dbReference type="EMBL" id="AP028920">
    <property type="protein sequence ID" value="BET00903.1"/>
    <property type="molecule type" value="Genomic_DNA"/>
</dbReference>